<protein>
    <submittedName>
        <fullName evidence="1">Uncharacterized protein</fullName>
    </submittedName>
</protein>
<reference evidence="1" key="1">
    <citation type="submission" date="2014-09" db="EMBL/GenBank/DDBJ databases">
        <authorList>
            <person name="Magalhaes I.L.F."/>
            <person name="Oliveira U."/>
            <person name="Santos F.R."/>
            <person name="Vidigal T.H.D.A."/>
            <person name="Brescovit A.D."/>
            <person name="Santos A.J."/>
        </authorList>
    </citation>
    <scope>NUCLEOTIDE SEQUENCE</scope>
    <source>
        <tissue evidence="1">Shoot tissue taken approximately 20 cm above the soil surface</tissue>
    </source>
</reference>
<proteinExistence type="predicted"/>
<sequence length="27" mass="2951">MISLVSLSCDVLEDKALFYLTGGISIY</sequence>
<dbReference type="AlphaFoldDB" id="A0A0A9BL55"/>
<name>A0A0A9BL55_ARUDO</name>
<organism evidence="1">
    <name type="scientific">Arundo donax</name>
    <name type="common">Giant reed</name>
    <name type="synonym">Donax arundinaceus</name>
    <dbReference type="NCBI Taxonomy" id="35708"/>
    <lineage>
        <taxon>Eukaryota</taxon>
        <taxon>Viridiplantae</taxon>
        <taxon>Streptophyta</taxon>
        <taxon>Embryophyta</taxon>
        <taxon>Tracheophyta</taxon>
        <taxon>Spermatophyta</taxon>
        <taxon>Magnoliopsida</taxon>
        <taxon>Liliopsida</taxon>
        <taxon>Poales</taxon>
        <taxon>Poaceae</taxon>
        <taxon>PACMAD clade</taxon>
        <taxon>Arundinoideae</taxon>
        <taxon>Arundineae</taxon>
        <taxon>Arundo</taxon>
    </lineage>
</organism>
<dbReference type="EMBL" id="GBRH01234992">
    <property type="protein sequence ID" value="JAD62903.1"/>
    <property type="molecule type" value="Transcribed_RNA"/>
</dbReference>
<evidence type="ECO:0000313" key="1">
    <source>
        <dbReference type="EMBL" id="JAD62903.1"/>
    </source>
</evidence>
<accession>A0A0A9BL55</accession>
<reference evidence="1" key="2">
    <citation type="journal article" date="2015" name="Data Brief">
        <title>Shoot transcriptome of the giant reed, Arundo donax.</title>
        <authorList>
            <person name="Barrero R.A."/>
            <person name="Guerrero F.D."/>
            <person name="Moolhuijzen P."/>
            <person name="Goolsby J.A."/>
            <person name="Tidwell J."/>
            <person name="Bellgard S.E."/>
            <person name="Bellgard M.I."/>
        </authorList>
    </citation>
    <scope>NUCLEOTIDE SEQUENCE</scope>
    <source>
        <tissue evidence="1">Shoot tissue taken approximately 20 cm above the soil surface</tissue>
    </source>
</reference>